<keyword evidence="5" id="KW-1185">Reference proteome</keyword>
<gene>
    <name evidence="4" type="ORF">SAMN02745126_03558</name>
</gene>
<dbReference type="InterPro" id="IPR020904">
    <property type="entry name" value="Sc_DH/Rdtase_CS"/>
</dbReference>
<reference evidence="5" key="1">
    <citation type="submission" date="2017-02" db="EMBL/GenBank/DDBJ databases">
        <authorList>
            <person name="Varghese N."/>
            <person name="Submissions S."/>
        </authorList>
    </citation>
    <scope>NUCLEOTIDE SEQUENCE [LARGE SCALE GENOMIC DNA]</scope>
    <source>
        <strain evidence="5">ATCC 27094</strain>
    </source>
</reference>
<dbReference type="InterPro" id="IPR036291">
    <property type="entry name" value="NAD(P)-bd_dom_sf"/>
</dbReference>
<dbReference type="STRING" id="225324.SAMN02745126_03558"/>
<organism evidence="4 5">
    <name type="scientific">Enhydrobacter aerosaccus</name>
    <dbReference type="NCBI Taxonomy" id="225324"/>
    <lineage>
        <taxon>Bacteria</taxon>
        <taxon>Pseudomonadati</taxon>
        <taxon>Pseudomonadota</taxon>
        <taxon>Alphaproteobacteria</taxon>
        <taxon>Hyphomicrobiales</taxon>
        <taxon>Enhydrobacter</taxon>
    </lineage>
</organism>
<evidence type="ECO:0000313" key="4">
    <source>
        <dbReference type="EMBL" id="SKA10631.1"/>
    </source>
</evidence>
<evidence type="ECO:0000256" key="3">
    <source>
        <dbReference type="RuleBase" id="RU000363"/>
    </source>
</evidence>
<dbReference type="PRINTS" id="PR00081">
    <property type="entry name" value="GDHRDH"/>
</dbReference>
<dbReference type="Proteomes" id="UP000190092">
    <property type="component" value="Unassembled WGS sequence"/>
</dbReference>
<proteinExistence type="inferred from homology"/>
<comment type="similarity">
    <text evidence="1 3">Belongs to the short-chain dehydrogenases/reductases (SDR) family.</text>
</comment>
<accession>A0A1T4R4P1</accession>
<sequence length="252" mass="27135">MSLEGKKVALTGGSGGIGSRLAHELVRRRADLVVIGRIEPQDLPGRFLAADLGTAEGIDAAARIVAAEMPDILVNLAGVQFFGAVEDQESSHVLMSYLVNLVAPVRLSQAVLPEMRRRQAGQIVNIGSVLGSIHYPYFVTYSSAKAGLRGFSEGLRREVASDGIAVTHIAPRGVRTGLSKGLVERFANMSGMRLDDPEVVVTRIAEAIVRRERDVLIGAPERLFARLNALAPRLIDSALVKDAAKARLLFHR</sequence>
<dbReference type="EMBL" id="FUWJ01000004">
    <property type="protein sequence ID" value="SKA10631.1"/>
    <property type="molecule type" value="Genomic_DNA"/>
</dbReference>
<protein>
    <submittedName>
        <fullName evidence="4">Short-chain dehydrogenase</fullName>
    </submittedName>
</protein>
<dbReference type="SUPFAM" id="SSF51735">
    <property type="entry name" value="NAD(P)-binding Rossmann-fold domains"/>
    <property type="match status" value="1"/>
</dbReference>
<dbReference type="RefSeq" id="WP_085935252.1">
    <property type="nucleotide sequence ID" value="NZ_FUWJ01000004.1"/>
</dbReference>
<dbReference type="AlphaFoldDB" id="A0A1T4R4P1"/>
<dbReference type="PANTHER" id="PTHR44196:SF1">
    <property type="entry name" value="DEHYDROGENASE_REDUCTASE SDR FAMILY MEMBER 7B"/>
    <property type="match status" value="1"/>
</dbReference>
<dbReference type="GO" id="GO:0016491">
    <property type="term" value="F:oxidoreductase activity"/>
    <property type="evidence" value="ECO:0007669"/>
    <property type="project" value="UniProtKB-KW"/>
</dbReference>
<dbReference type="PRINTS" id="PR00080">
    <property type="entry name" value="SDRFAMILY"/>
</dbReference>
<evidence type="ECO:0000313" key="5">
    <source>
        <dbReference type="Proteomes" id="UP000190092"/>
    </source>
</evidence>
<dbReference type="PROSITE" id="PS00061">
    <property type="entry name" value="ADH_SHORT"/>
    <property type="match status" value="1"/>
</dbReference>
<name>A0A1T4R4P1_9HYPH</name>
<dbReference type="CDD" id="cd05233">
    <property type="entry name" value="SDR_c"/>
    <property type="match status" value="1"/>
</dbReference>
<dbReference type="InterPro" id="IPR002347">
    <property type="entry name" value="SDR_fam"/>
</dbReference>
<dbReference type="OrthoDB" id="9781689at2"/>
<evidence type="ECO:0000256" key="1">
    <source>
        <dbReference type="ARBA" id="ARBA00006484"/>
    </source>
</evidence>
<dbReference type="PANTHER" id="PTHR44196">
    <property type="entry name" value="DEHYDROGENASE/REDUCTASE SDR FAMILY MEMBER 7B"/>
    <property type="match status" value="1"/>
</dbReference>
<dbReference type="Gene3D" id="3.40.50.720">
    <property type="entry name" value="NAD(P)-binding Rossmann-like Domain"/>
    <property type="match status" value="1"/>
</dbReference>
<keyword evidence="2" id="KW-0560">Oxidoreductase</keyword>
<dbReference type="Pfam" id="PF00106">
    <property type="entry name" value="adh_short"/>
    <property type="match status" value="1"/>
</dbReference>
<evidence type="ECO:0000256" key="2">
    <source>
        <dbReference type="ARBA" id="ARBA00023002"/>
    </source>
</evidence>
<dbReference type="GO" id="GO:0016020">
    <property type="term" value="C:membrane"/>
    <property type="evidence" value="ECO:0007669"/>
    <property type="project" value="TreeGrafter"/>
</dbReference>